<dbReference type="Proteomes" id="UP000023152">
    <property type="component" value="Unassembled WGS sequence"/>
</dbReference>
<comment type="caution">
    <text evidence="1">The sequence shown here is derived from an EMBL/GenBank/DDBJ whole genome shotgun (WGS) entry which is preliminary data.</text>
</comment>
<keyword evidence="2" id="KW-1185">Reference proteome</keyword>
<organism evidence="1 2">
    <name type="scientific">Reticulomyxa filosa</name>
    <dbReference type="NCBI Taxonomy" id="46433"/>
    <lineage>
        <taxon>Eukaryota</taxon>
        <taxon>Sar</taxon>
        <taxon>Rhizaria</taxon>
        <taxon>Retaria</taxon>
        <taxon>Foraminifera</taxon>
        <taxon>Monothalamids</taxon>
        <taxon>Reticulomyxidae</taxon>
        <taxon>Reticulomyxa</taxon>
    </lineage>
</organism>
<dbReference type="AlphaFoldDB" id="X6NDG4"/>
<reference evidence="1 2" key="1">
    <citation type="journal article" date="2013" name="Curr. Biol.">
        <title>The Genome of the Foraminiferan Reticulomyxa filosa.</title>
        <authorList>
            <person name="Glockner G."/>
            <person name="Hulsmann N."/>
            <person name="Schleicher M."/>
            <person name="Noegel A.A."/>
            <person name="Eichinger L."/>
            <person name="Gallinger C."/>
            <person name="Pawlowski J."/>
            <person name="Sierra R."/>
            <person name="Euteneuer U."/>
            <person name="Pillet L."/>
            <person name="Moustafa A."/>
            <person name="Platzer M."/>
            <person name="Groth M."/>
            <person name="Szafranski K."/>
            <person name="Schliwa M."/>
        </authorList>
    </citation>
    <scope>NUCLEOTIDE SEQUENCE [LARGE SCALE GENOMIC DNA]</scope>
</reference>
<accession>X6NDG4</accession>
<protein>
    <submittedName>
        <fullName evidence="1">Uncharacterized protein</fullName>
    </submittedName>
</protein>
<proteinExistence type="predicted"/>
<evidence type="ECO:0000313" key="1">
    <source>
        <dbReference type="EMBL" id="ETO23923.1"/>
    </source>
</evidence>
<sequence>MLISEILKAVDNKRLEEKLKIQEGALMTRTDCGHNVTLHDKKCKAELRICKRKIVGKGKYNSPSGYRLTQKDLEDSIKILAPIEKLMRSKSGSKKQANTKRITTTSYKNILPSFMQLNVEFLISGLLHITHL</sequence>
<name>X6NDG4_RETFI</name>
<evidence type="ECO:0000313" key="2">
    <source>
        <dbReference type="Proteomes" id="UP000023152"/>
    </source>
</evidence>
<dbReference type="EMBL" id="ASPP01009595">
    <property type="protein sequence ID" value="ETO23923.1"/>
    <property type="molecule type" value="Genomic_DNA"/>
</dbReference>
<gene>
    <name evidence="1" type="ORF">RFI_13231</name>
</gene>